<evidence type="ECO:0000259" key="4">
    <source>
        <dbReference type="Pfam" id="PF03328"/>
    </source>
</evidence>
<evidence type="ECO:0000256" key="3">
    <source>
        <dbReference type="ARBA" id="ARBA00023239"/>
    </source>
</evidence>
<dbReference type="GO" id="GO:0016829">
    <property type="term" value="F:lyase activity"/>
    <property type="evidence" value="ECO:0007669"/>
    <property type="project" value="UniProtKB-KW"/>
</dbReference>
<comment type="caution">
    <text evidence="5">The sequence shown here is derived from an EMBL/GenBank/DDBJ whole genome shotgun (WGS) entry which is preliminary data.</text>
</comment>
<evidence type="ECO:0000313" key="5">
    <source>
        <dbReference type="EMBL" id="MFC3811638.1"/>
    </source>
</evidence>
<dbReference type="PANTHER" id="PTHR30502">
    <property type="entry name" value="2-KETO-3-DEOXY-L-RHAMNONATE ALDOLASE"/>
    <property type="match status" value="1"/>
</dbReference>
<dbReference type="RefSeq" id="WP_379838475.1">
    <property type="nucleotide sequence ID" value="NZ_JBHRYQ010000001.1"/>
</dbReference>
<keyword evidence="3 5" id="KW-0456">Lyase</keyword>
<evidence type="ECO:0000256" key="2">
    <source>
        <dbReference type="ARBA" id="ARBA00022723"/>
    </source>
</evidence>
<gene>
    <name evidence="5" type="ORF">ACFOOI_13330</name>
</gene>
<accession>A0ABV7YWH6</accession>
<dbReference type="Proteomes" id="UP001595616">
    <property type="component" value="Unassembled WGS sequence"/>
</dbReference>
<dbReference type="PANTHER" id="PTHR30502:SF0">
    <property type="entry name" value="PHOSPHOENOLPYRUVATE CARBOXYLASE FAMILY PROTEIN"/>
    <property type="match status" value="1"/>
</dbReference>
<keyword evidence="2" id="KW-0479">Metal-binding</keyword>
<dbReference type="InterPro" id="IPR040442">
    <property type="entry name" value="Pyrv_kinase-like_dom_sf"/>
</dbReference>
<proteinExistence type="inferred from homology"/>
<reference evidence="6" key="1">
    <citation type="journal article" date="2019" name="Int. J. Syst. Evol. Microbiol.">
        <title>The Global Catalogue of Microorganisms (GCM) 10K type strain sequencing project: providing services to taxonomists for standard genome sequencing and annotation.</title>
        <authorList>
            <consortium name="The Broad Institute Genomics Platform"/>
            <consortium name="The Broad Institute Genome Sequencing Center for Infectious Disease"/>
            <person name="Wu L."/>
            <person name="Ma J."/>
        </authorList>
    </citation>
    <scope>NUCLEOTIDE SEQUENCE [LARGE SCALE GENOMIC DNA]</scope>
    <source>
        <strain evidence="6">CECT 7956</strain>
    </source>
</reference>
<dbReference type="Pfam" id="PF03328">
    <property type="entry name" value="HpcH_HpaI"/>
    <property type="match status" value="1"/>
</dbReference>
<dbReference type="EMBL" id="JBHRYQ010000001">
    <property type="protein sequence ID" value="MFC3811638.1"/>
    <property type="molecule type" value="Genomic_DNA"/>
</dbReference>
<feature type="domain" description="HpcH/HpaI aldolase/citrate lyase" evidence="4">
    <location>
        <begin position="18"/>
        <end position="231"/>
    </location>
</feature>
<dbReference type="Gene3D" id="3.20.20.60">
    <property type="entry name" value="Phosphoenolpyruvate-binding domains"/>
    <property type="match status" value="1"/>
</dbReference>
<dbReference type="InterPro" id="IPR050251">
    <property type="entry name" value="HpcH-HpaI_aldolase"/>
</dbReference>
<evidence type="ECO:0000313" key="6">
    <source>
        <dbReference type="Proteomes" id="UP001595616"/>
    </source>
</evidence>
<dbReference type="InterPro" id="IPR015813">
    <property type="entry name" value="Pyrv/PenolPyrv_kinase-like_dom"/>
</dbReference>
<protein>
    <submittedName>
        <fullName evidence="5">HpcH/HpaI aldolase/citrate lyase family protein</fullName>
    </submittedName>
</protein>
<sequence length="261" mass="28744">MIDIKALWEKSETATNAWISIPNAWTAEIMAHAGFDVMTIDAQHGLANDLSVILPMLQAIATTATVPFVRLPENNPAFIMRMLDAGVVGLICPMLNTAEETAAFVKAAKYYPEGNRSYGPTRASQIYGEDYAAMANQKTITLAMIETPDALKNIREMAKVPNLDGFYVGPWDLSISLGYTKFADFEDASFMKILKEIVEVAKEHNLVCGIHAGSPQNAKIFTEMGYKFVTIINDSSALKAFAKNTLSEFQGLENNKPSRDY</sequence>
<dbReference type="InterPro" id="IPR005000">
    <property type="entry name" value="Aldolase/citrate-lyase_domain"/>
</dbReference>
<name>A0ABV7YWH6_9BACT</name>
<dbReference type="SUPFAM" id="SSF51621">
    <property type="entry name" value="Phosphoenolpyruvate/pyruvate domain"/>
    <property type="match status" value="1"/>
</dbReference>
<comment type="similarity">
    <text evidence="1">Belongs to the HpcH/HpaI aldolase family.</text>
</comment>
<evidence type="ECO:0000256" key="1">
    <source>
        <dbReference type="ARBA" id="ARBA00005568"/>
    </source>
</evidence>
<keyword evidence="6" id="KW-1185">Reference proteome</keyword>
<organism evidence="5 6">
    <name type="scientific">Lacihabitans lacunae</name>
    <dbReference type="NCBI Taxonomy" id="1028214"/>
    <lineage>
        <taxon>Bacteria</taxon>
        <taxon>Pseudomonadati</taxon>
        <taxon>Bacteroidota</taxon>
        <taxon>Cytophagia</taxon>
        <taxon>Cytophagales</taxon>
        <taxon>Leadbetterellaceae</taxon>
        <taxon>Lacihabitans</taxon>
    </lineage>
</organism>